<evidence type="ECO:0000256" key="5">
    <source>
        <dbReference type="ARBA" id="ARBA00022741"/>
    </source>
</evidence>
<evidence type="ECO:0000313" key="16">
    <source>
        <dbReference type="Proteomes" id="UP000008066"/>
    </source>
</evidence>
<keyword evidence="6 14" id="KW-0931">ER-Golgi transport</keyword>
<evidence type="ECO:0000256" key="11">
    <source>
        <dbReference type="PIRSR" id="PIRSR606689-1"/>
    </source>
</evidence>
<evidence type="ECO:0000313" key="15">
    <source>
        <dbReference type="EMBL" id="EGS19181.1"/>
    </source>
</evidence>
<dbReference type="CDD" id="cd04150">
    <property type="entry name" value="Arf1_5_like"/>
    <property type="match status" value="1"/>
</dbReference>
<comment type="subcellular location">
    <subcellularLocation>
        <location evidence="1 14">Golgi apparatus</location>
    </subcellularLocation>
</comment>
<keyword evidence="3 14" id="KW-0813">Transport</keyword>
<dbReference type="GO" id="GO:0015031">
    <property type="term" value="P:protein transport"/>
    <property type="evidence" value="ECO:0007669"/>
    <property type="project" value="UniProtKB-KW"/>
</dbReference>
<keyword evidence="4 14" id="KW-0519">Myristate</keyword>
<dbReference type="SUPFAM" id="SSF52540">
    <property type="entry name" value="P-loop containing nucleoside triphosphate hydrolases"/>
    <property type="match status" value="1"/>
</dbReference>
<dbReference type="InterPro" id="IPR024156">
    <property type="entry name" value="Small_GTPase_ARF"/>
</dbReference>
<evidence type="ECO:0000256" key="10">
    <source>
        <dbReference type="ARBA" id="ARBA00023288"/>
    </source>
</evidence>
<dbReference type="HOGENOM" id="CLU_040729_9_3_1"/>
<keyword evidence="16" id="KW-1185">Reference proteome</keyword>
<keyword evidence="9 11" id="KW-0342">GTP-binding</keyword>
<dbReference type="EMBL" id="GL988045">
    <property type="protein sequence ID" value="EGS19181.1"/>
    <property type="molecule type" value="Genomic_DNA"/>
</dbReference>
<dbReference type="InterPro" id="IPR027417">
    <property type="entry name" value="P-loop_NTPase"/>
</dbReference>
<dbReference type="GO" id="GO:0016192">
    <property type="term" value="P:vesicle-mediated transport"/>
    <property type="evidence" value="ECO:0007669"/>
    <property type="project" value="UniProtKB-UniRule"/>
</dbReference>
<sequence>MGLAGSKLFSFLSLLMKQKEMRILMVGLDAAGKTTILYKLKLGEVVTTIPTIGFNVETVEYRNIQFTVWDVGGQDKIRPLWRHYFQNTQGIIFVVDSNDRDRVPEAREELQRMLNEDELRDALLLVFANKQDLPNAMTVAEITDKLGLHSLRQRKWYIQSTCATTGDGLFEGLDWLAQEIKKSSN</sequence>
<dbReference type="RefSeq" id="XP_006696126.1">
    <property type="nucleotide sequence ID" value="XM_006696063.1"/>
</dbReference>
<comment type="function">
    <text evidence="14">GTP-binding protein involved in protein trafficking; modulates vesicle budding and uncoating within the Golgi apparatus.</text>
</comment>
<evidence type="ECO:0000256" key="13">
    <source>
        <dbReference type="RuleBase" id="RU003925"/>
    </source>
</evidence>
<evidence type="ECO:0000256" key="12">
    <source>
        <dbReference type="PIRSR" id="PIRSR606689-2"/>
    </source>
</evidence>
<dbReference type="InterPro" id="IPR005225">
    <property type="entry name" value="Small_GTP-bd"/>
</dbReference>
<dbReference type="NCBIfam" id="TIGR00231">
    <property type="entry name" value="small_GTP"/>
    <property type="match status" value="1"/>
</dbReference>
<dbReference type="GO" id="GO:0005794">
    <property type="term" value="C:Golgi apparatus"/>
    <property type="evidence" value="ECO:0007669"/>
    <property type="project" value="UniProtKB-SubCell"/>
</dbReference>
<dbReference type="SMART" id="SM00177">
    <property type="entry name" value="ARF"/>
    <property type="match status" value="1"/>
</dbReference>
<dbReference type="PROSITE" id="PS51417">
    <property type="entry name" value="ARF"/>
    <property type="match status" value="1"/>
</dbReference>
<reference evidence="15 16" key="1">
    <citation type="journal article" date="2011" name="Cell">
        <title>Insight into structure and assembly of the nuclear pore complex by utilizing the genome of a eukaryotic thermophile.</title>
        <authorList>
            <person name="Amlacher S."/>
            <person name="Sarges P."/>
            <person name="Flemming D."/>
            <person name="van Noort V."/>
            <person name="Kunze R."/>
            <person name="Devos D.P."/>
            <person name="Arumugam M."/>
            <person name="Bork P."/>
            <person name="Hurt E."/>
        </authorList>
    </citation>
    <scope>NUCLEOTIDE SEQUENCE [LARGE SCALE GENOMIC DNA]</scope>
    <source>
        <strain evidence="16">DSM 1495 / CBS 144.50 / IMI 039719</strain>
    </source>
</reference>
<protein>
    <recommendedName>
        <fullName evidence="14">ADP-ribosylation factor</fullName>
    </recommendedName>
</protein>
<dbReference type="Gene3D" id="3.40.50.300">
    <property type="entry name" value="P-loop containing nucleotide triphosphate hydrolases"/>
    <property type="match status" value="1"/>
</dbReference>
<dbReference type="STRING" id="759272.G0SCQ5"/>
<dbReference type="GO" id="GO:0046872">
    <property type="term" value="F:metal ion binding"/>
    <property type="evidence" value="ECO:0007669"/>
    <property type="project" value="UniProtKB-KW"/>
</dbReference>
<evidence type="ECO:0000256" key="4">
    <source>
        <dbReference type="ARBA" id="ARBA00022707"/>
    </source>
</evidence>
<organism evidence="16">
    <name type="scientific">Chaetomium thermophilum (strain DSM 1495 / CBS 144.50 / IMI 039719)</name>
    <name type="common">Thermochaetoides thermophila</name>
    <dbReference type="NCBI Taxonomy" id="759272"/>
    <lineage>
        <taxon>Eukaryota</taxon>
        <taxon>Fungi</taxon>
        <taxon>Dikarya</taxon>
        <taxon>Ascomycota</taxon>
        <taxon>Pezizomycotina</taxon>
        <taxon>Sordariomycetes</taxon>
        <taxon>Sordariomycetidae</taxon>
        <taxon>Sordariales</taxon>
        <taxon>Chaetomiaceae</taxon>
        <taxon>Thermochaetoides</taxon>
    </lineage>
</organism>
<feature type="binding site" evidence="11">
    <location>
        <position position="73"/>
    </location>
    <ligand>
        <name>GTP</name>
        <dbReference type="ChEBI" id="CHEBI:37565"/>
    </ligand>
</feature>
<gene>
    <name evidence="15" type="ORF">CTHT_0058060</name>
</gene>
<dbReference type="FunFam" id="3.40.50.300:FF:000024">
    <property type="entry name" value="ADP-ribosylation factor 1"/>
    <property type="match status" value="1"/>
</dbReference>
<evidence type="ECO:0000256" key="2">
    <source>
        <dbReference type="ARBA" id="ARBA00010290"/>
    </source>
</evidence>
<dbReference type="eggNOG" id="KOG0070">
    <property type="taxonomic scope" value="Eukaryota"/>
</dbReference>
<accession>G0SCQ5</accession>
<dbReference type="SMART" id="SM00175">
    <property type="entry name" value="RAB"/>
    <property type="match status" value="1"/>
</dbReference>
<keyword evidence="7 14" id="KW-0653">Protein transport</keyword>
<dbReference type="InterPro" id="IPR045872">
    <property type="entry name" value="Arf1-5-like"/>
</dbReference>
<keyword evidence="12" id="KW-0460">Magnesium</keyword>
<dbReference type="GeneID" id="18259844"/>
<evidence type="ECO:0000256" key="6">
    <source>
        <dbReference type="ARBA" id="ARBA00022892"/>
    </source>
</evidence>
<dbReference type="PANTHER" id="PTHR11711">
    <property type="entry name" value="ADP RIBOSYLATION FACTOR-RELATED"/>
    <property type="match status" value="1"/>
</dbReference>
<evidence type="ECO:0000256" key="3">
    <source>
        <dbReference type="ARBA" id="ARBA00022448"/>
    </source>
</evidence>
<dbReference type="OMA" id="KEIRILX"/>
<dbReference type="SMART" id="SM00178">
    <property type="entry name" value="SAR"/>
    <property type="match status" value="1"/>
</dbReference>
<feature type="binding site" evidence="11">
    <location>
        <begin position="129"/>
        <end position="132"/>
    </location>
    <ligand>
        <name>GTP</name>
        <dbReference type="ChEBI" id="CHEBI:37565"/>
    </ligand>
</feature>
<keyword evidence="12" id="KW-0479">Metal-binding</keyword>
<keyword evidence="8 14" id="KW-0333">Golgi apparatus</keyword>
<feature type="binding site" evidence="12">
    <location>
        <position position="34"/>
    </location>
    <ligand>
        <name>Mg(2+)</name>
        <dbReference type="ChEBI" id="CHEBI:18420"/>
    </ligand>
</feature>
<dbReference type="KEGG" id="cthr:CTHT_0058060"/>
<dbReference type="Pfam" id="PF00025">
    <property type="entry name" value="Arf"/>
    <property type="match status" value="1"/>
</dbReference>
<dbReference type="GO" id="GO:0005525">
    <property type="term" value="F:GTP binding"/>
    <property type="evidence" value="ECO:0007669"/>
    <property type="project" value="UniProtKB-UniRule"/>
</dbReference>
<dbReference type="AlphaFoldDB" id="G0SCQ5"/>
<proteinExistence type="inferred from homology"/>
<dbReference type="InterPro" id="IPR006689">
    <property type="entry name" value="Small_GTPase_ARF/SAR"/>
</dbReference>
<evidence type="ECO:0000256" key="1">
    <source>
        <dbReference type="ARBA" id="ARBA00004555"/>
    </source>
</evidence>
<dbReference type="PRINTS" id="PR00328">
    <property type="entry name" value="SAR1GTPBP"/>
</dbReference>
<dbReference type="OrthoDB" id="2011769at2759"/>
<dbReference type="Proteomes" id="UP000008066">
    <property type="component" value="Unassembled WGS sequence"/>
</dbReference>
<keyword evidence="10 14" id="KW-0449">Lipoprotein</keyword>
<evidence type="ECO:0000256" key="7">
    <source>
        <dbReference type="ARBA" id="ARBA00022927"/>
    </source>
</evidence>
<feature type="binding site" evidence="12">
    <location>
        <position position="51"/>
    </location>
    <ligand>
        <name>Mg(2+)</name>
        <dbReference type="ChEBI" id="CHEBI:18420"/>
    </ligand>
</feature>
<evidence type="ECO:0000256" key="9">
    <source>
        <dbReference type="ARBA" id="ARBA00023134"/>
    </source>
</evidence>
<name>G0SCQ5_CHATD</name>
<comment type="similarity">
    <text evidence="2 13">Belongs to the small GTPase superfamily. Arf family.</text>
</comment>
<keyword evidence="5 11" id="KW-0547">Nucleotide-binding</keyword>
<dbReference type="GO" id="GO:0003924">
    <property type="term" value="F:GTPase activity"/>
    <property type="evidence" value="ECO:0007669"/>
    <property type="project" value="UniProtKB-UniRule"/>
</dbReference>
<feature type="binding site" evidence="11">
    <location>
        <begin position="27"/>
        <end position="34"/>
    </location>
    <ligand>
        <name>GTP</name>
        <dbReference type="ChEBI" id="CHEBI:37565"/>
    </ligand>
</feature>
<evidence type="ECO:0000256" key="8">
    <source>
        <dbReference type="ARBA" id="ARBA00023034"/>
    </source>
</evidence>
<evidence type="ECO:0000256" key="14">
    <source>
        <dbReference type="RuleBase" id="RU369003"/>
    </source>
</evidence>